<gene>
    <name evidence="3" type="ORF">AADV58_03650</name>
</gene>
<protein>
    <submittedName>
        <fullName evidence="3">SCO family protein</fullName>
    </submittedName>
</protein>
<keyword evidence="2" id="KW-0732">Signal</keyword>
<keyword evidence="4" id="KW-1185">Reference proteome</keyword>
<feature type="signal peptide" evidence="2">
    <location>
        <begin position="1"/>
        <end position="17"/>
    </location>
</feature>
<organism evidence="3 4">
    <name type="scientific">Azonexus hydrophilus</name>
    <dbReference type="NCBI Taxonomy" id="418702"/>
    <lineage>
        <taxon>Bacteria</taxon>
        <taxon>Pseudomonadati</taxon>
        <taxon>Pseudomonadota</taxon>
        <taxon>Betaproteobacteria</taxon>
        <taxon>Rhodocyclales</taxon>
        <taxon>Azonexaceae</taxon>
        <taxon>Azonexus</taxon>
    </lineage>
</organism>
<dbReference type="Proteomes" id="UP001479520">
    <property type="component" value="Chromosome"/>
</dbReference>
<dbReference type="RefSeq" id="WP_088177960.1">
    <property type="nucleotide sequence ID" value="NZ_CALFBA010000025.1"/>
</dbReference>
<dbReference type="SUPFAM" id="SSF52833">
    <property type="entry name" value="Thioredoxin-like"/>
    <property type="match status" value="1"/>
</dbReference>
<reference evidence="3 4" key="1">
    <citation type="submission" date="2024-04" db="EMBL/GenBank/DDBJ databases">
        <title>Dissimilatory iodate-reducing microorganisms contribute to the enrichment of iodine in groundwater.</title>
        <authorList>
            <person name="Jiang Z."/>
        </authorList>
    </citation>
    <scope>NUCLEOTIDE SEQUENCE [LARGE SCALE GENOMIC DNA]</scope>
    <source>
        <strain evidence="3 4">NCP973</strain>
    </source>
</reference>
<sequence length="194" mass="21346">MNRRAFCLLLGTLPALASATSAHDLLIGEVRDIRPRYLLVGPQGSAVSNEDFRGRFQLIAFGYTFCPDICPTTLLEMAEILKLLGEDARQLQGIFISVDPERDTPASLATYTGFFDPRIVGLTGSPALVQAAARNFKVRYAKVARDAGDPNLYAVDHSAGLYLLGPDSRFIKKYGYGTSTQLITDELRDLFRQP</sequence>
<dbReference type="InterPro" id="IPR036249">
    <property type="entry name" value="Thioredoxin-like_sf"/>
</dbReference>
<feature type="chain" id="PRO_5045585545" evidence="2">
    <location>
        <begin position="18"/>
        <end position="194"/>
    </location>
</feature>
<name>A0ABZ2XLE2_9RHOO</name>
<dbReference type="CDD" id="cd02968">
    <property type="entry name" value="SCO"/>
    <property type="match status" value="1"/>
</dbReference>
<dbReference type="PANTHER" id="PTHR12151:SF25">
    <property type="entry name" value="LINALOOL DEHYDRATASE_ISOMERASE DOMAIN-CONTAINING PROTEIN"/>
    <property type="match status" value="1"/>
</dbReference>
<evidence type="ECO:0000313" key="4">
    <source>
        <dbReference type="Proteomes" id="UP001479520"/>
    </source>
</evidence>
<dbReference type="PANTHER" id="PTHR12151">
    <property type="entry name" value="ELECTRON TRANSPORT PROTIN SCO1/SENC FAMILY MEMBER"/>
    <property type="match status" value="1"/>
</dbReference>
<evidence type="ECO:0000313" key="3">
    <source>
        <dbReference type="EMBL" id="WZJ22259.1"/>
    </source>
</evidence>
<dbReference type="EMBL" id="CP151406">
    <property type="protein sequence ID" value="WZJ22259.1"/>
    <property type="molecule type" value="Genomic_DNA"/>
</dbReference>
<dbReference type="Gene3D" id="3.40.30.10">
    <property type="entry name" value="Glutaredoxin"/>
    <property type="match status" value="1"/>
</dbReference>
<proteinExistence type="inferred from homology"/>
<evidence type="ECO:0000256" key="2">
    <source>
        <dbReference type="SAM" id="SignalP"/>
    </source>
</evidence>
<dbReference type="InterPro" id="IPR003782">
    <property type="entry name" value="SCO1/SenC"/>
</dbReference>
<dbReference type="Pfam" id="PF02630">
    <property type="entry name" value="SCO1-SenC"/>
    <property type="match status" value="1"/>
</dbReference>
<accession>A0ABZ2XLE2</accession>
<evidence type="ECO:0000256" key="1">
    <source>
        <dbReference type="ARBA" id="ARBA00010996"/>
    </source>
</evidence>
<comment type="similarity">
    <text evidence="1">Belongs to the SCO1/2 family.</text>
</comment>